<proteinExistence type="predicted"/>
<reference evidence="2 3" key="1">
    <citation type="journal article" date="2011" name="Stand. Genomic Sci.">
        <title>Complete genome sequence of Parvibaculum lavamentivorans type strain (DS-1(T)).</title>
        <authorList>
            <person name="Schleheck D."/>
            <person name="Weiss M."/>
            <person name="Pitluck S."/>
            <person name="Bruce D."/>
            <person name="Land M.L."/>
            <person name="Han S."/>
            <person name="Saunders E."/>
            <person name="Tapia R."/>
            <person name="Detter C."/>
            <person name="Brettin T."/>
            <person name="Han J."/>
            <person name="Woyke T."/>
            <person name="Goodwin L."/>
            <person name="Pennacchio L."/>
            <person name="Nolan M."/>
            <person name="Cook A.M."/>
            <person name="Kjelleberg S."/>
            <person name="Thomas T."/>
        </authorList>
    </citation>
    <scope>NUCLEOTIDE SEQUENCE [LARGE SCALE GENOMIC DNA]</scope>
    <source>
        <strain evidence="3">DS-1 / DSM 13023 / NCIMB 13966</strain>
    </source>
</reference>
<dbReference type="eggNOG" id="ENOG50345T8">
    <property type="taxonomic scope" value="Bacteria"/>
</dbReference>
<organism evidence="2 3">
    <name type="scientific">Parvibaculum lavamentivorans (strain DS-1 / DSM 13023 / NCIMB 13966)</name>
    <dbReference type="NCBI Taxonomy" id="402881"/>
    <lineage>
        <taxon>Bacteria</taxon>
        <taxon>Pseudomonadati</taxon>
        <taxon>Pseudomonadota</taxon>
        <taxon>Alphaproteobacteria</taxon>
        <taxon>Hyphomicrobiales</taxon>
        <taxon>Parvibaculaceae</taxon>
        <taxon>Parvibaculum</taxon>
    </lineage>
</organism>
<dbReference type="AlphaFoldDB" id="A7HVE8"/>
<dbReference type="Pfam" id="PF12680">
    <property type="entry name" value="SnoaL_2"/>
    <property type="match status" value="1"/>
</dbReference>
<name>A7HVE8_PARL1</name>
<keyword evidence="3" id="KW-1185">Reference proteome</keyword>
<dbReference type="RefSeq" id="WP_012111187.1">
    <property type="nucleotide sequence ID" value="NC_009719.1"/>
</dbReference>
<feature type="domain" description="SnoaL-like" evidence="1">
    <location>
        <begin position="7"/>
        <end position="116"/>
    </location>
</feature>
<evidence type="ECO:0000259" key="1">
    <source>
        <dbReference type="Pfam" id="PF12680"/>
    </source>
</evidence>
<evidence type="ECO:0000313" key="3">
    <source>
        <dbReference type="Proteomes" id="UP000006377"/>
    </source>
</evidence>
<dbReference type="InterPro" id="IPR037401">
    <property type="entry name" value="SnoaL-like"/>
</dbReference>
<dbReference type="KEGG" id="pla:Plav_2267"/>
<dbReference type="Proteomes" id="UP000006377">
    <property type="component" value="Chromosome"/>
</dbReference>
<protein>
    <recommendedName>
        <fullName evidence="1">SnoaL-like domain-containing protein</fullName>
    </recommendedName>
</protein>
<dbReference type="InterPro" id="IPR032710">
    <property type="entry name" value="NTF2-like_dom_sf"/>
</dbReference>
<dbReference type="SUPFAM" id="SSF54427">
    <property type="entry name" value="NTF2-like"/>
    <property type="match status" value="1"/>
</dbReference>
<gene>
    <name evidence="2" type="ordered locus">Plav_2267</name>
</gene>
<sequence length="123" mass="13736">MKLPLMVARWRDAWQSLDPAVIAALYAPDGTHMSAVVAGRMKRPDGTLRGREEIRAYAEATAARLKSFQAEITSVIAEETTDGGRASVEYWRTINGDEGGRARVVEIIEWRQDAITACRVFHF</sequence>
<dbReference type="EMBL" id="CP000774">
    <property type="protein sequence ID" value="ABS63881.1"/>
    <property type="molecule type" value="Genomic_DNA"/>
</dbReference>
<dbReference type="HOGENOM" id="CLU_2013058_0_0_5"/>
<accession>A7HVE8</accession>
<dbReference type="Gene3D" id="3.10.450.50">
    <property type="match status" value="1"/>
</dbReference>
<dbReference type="OrthoDB" id="333383at2"/>
<dbReference type="STRING" id="402881.Plav_2267"/>
<evidence type="ECO:0000313" key="2">
    <source>
        <dbReference type="EMBL" id="ABS63881.1"/>
    </source>
</evidence>